<dbReference type="AlphaFoldDB" id="A0A397GEB6"/>
<evidence type="ECO:0000256" key="3">
    <source>
        <dbReference type="ARBA" id="ARBA00022989"/>
    </source>
</evidence>
<evidence type="ECO:0000256" key="1">
    <source>
        <dbReference type="ARBA" id="ARBA00004141"/>
    </source>
</evidence>
<comment type="subcellular location">
    <subcellularLocation>
        <location evidence="1">Membrane</location>
        <topology evidence="1">Multi-pass membrane protein</topology>
    </subcellularLocation>
</comment>
<feature type="domain" description="SLC26A/SulP transporter" evidence="6">
    <location>
        <begin position="5"/>
        <end position="57"/>
    </location>
</feature>
<dbReference type="InterPro" id="IPR001902">
    <property type="entry name" value="SLC26A/SulP_fam"/>
</dbReference>
<dbReference type="Pfam" id="PF00916">
    <property type="entry name" value="Sulfate_transp"/>
    <property type="match status" value="1"/>
</dbReference>
<dbReference type="GO" id="GO:0055085">
    <property type="term" value="P:transmembrane transport"/>
    <property type="evidence" value="ECO:0007669"/>
    <property type="project" value="InterPro"/>
</dbReference>
<evidence type="ECO:0000313" key="8">
    <source>
        <dbReference type="Proteomes" id="UP000266861"/>
    </source>
</evidence>
<dbReference type="STRING" id="1348612.A0A397GEB6"/>
<keyword evidence="2 5" id="KW-0812">Transmembrane</keyword>
<evidence type="ECO:0000313" key="7">
    <source>
        <dbReference type="EMBL" id="RHZ48807.1"/>
    </source>
</evidence>
<dbReference type="Proteomes" id="UP000266861">
    <property type="component" value="Unassembled WGS sequence"/>
</dbReference>
<evidence type="ECO:0000256" key="4">
    <source>
        <dbReference type="ARBA" id="ARBA00023136"/>
    </source>
</evidence>
<name>A0A397GEB6_9GLOM</name>
<comment type="caution">
    <text evidence="7">The sequence shown here is derived from an EMBL/GenBank/DDBJ whole genome shotgun (WGS) entry which is preliminary data.</text>
</comment>
<keyword evidence="4 5" id="KW-0472">Membrane</keyword>
<feature type="transmembrane region" description="Helical" evidence="5">
    <location>
        <begin position="135"/>
        <end position="154"/>
    </location>
</feature>
<sequence>MLLPGAVVIPQGLAYAKLAKLLPEYGLYSSFVGVSIYCFFSTAKDVTIGPTVVISWLGFLIENAIPAPVVEGYYNFNGSVSKLFGISGVDTKKPTYYVFCWLLHTEIDVVLGLRQIRPAKFDTEILRNRSNIRSYYIPDATLAAVIIHAVLGLVSPLSYLKKLLRTQRPNFFYLVSGE</sequence>
<reference evidence="7 8" key="1">
    <citation type="submission" date="2018-08" db="EMBL/GenBank/DDBJ databases">
        <title>Genome and evolution of the arbuscular mycorrhizal fungus Diversispora epigaea (formerly Glomus versiforme) and its bacterial endosymbionts.</title>
        <authorList>
            <person name="Sun X."/>
            <person name="Fei Z."/>
            <person name="Harrison M."/>
        </authorList>
    </citation>
    <scope>NUCLEOTIDE SEQUENCE [LARGE SCALE GENOMIC DNA]</scope>
    <source>
        <strain evidence="7 8">IT104</strain>
    </source>
</reference>
<accession>A0A397GEB6</accession>
<gene>
    <name evidence="7" type="ORF">Glove_541g6</name>
</gene>
<dbReference type="GO" id="GO:0016020">
    <property type="term" value="C:membrane"/>
    <property type="evidence" value="ECO:0007669"/>
    <property type="project" value="UniProtKB-SubCell"/>
</dbReference>
<organism evidence="7 8">
    <name type="scientific">Diversispora epigaea</name>
    <dbReference type="NCBI Taxonomy" id="1348612"/>
    <lineage>
        <taxon>Eukaryota</taxon>
        <taxon>Fungi</taxon>
        <taxon>Fungi incertae sedis</taxon>
        <taxon>Mucoromycota</taxon>
        <taxon>Glomeromycotina</taxon>
        <taxon>Glomeromycetes</taxon>
        <taxon>Diversisporales</taxon>
        <taxon>Diversisporaceae</taxon>
        <taxon>Diversispora</taxon>
    </lineage>
</organism>
<evidence type="ECO:0000259" key="6">
    <source>
        <dbReference type="Pfam" id="PF00916"/>
    </source>
</evidence>
<dbReference type="InterPro" id="IPR011547">
    <property type="entry name" value="SLC26A/SulP_dom"/>
</dbReference>
<proteinExistence type="predicted"/>
<dbReference type="EMBL" id="PQFF01000460">
    <property type="protein sequence ID" value="RHZ48807.1"/>
    <property type="molecule type" value="Genomic_DNA"/>
</dbReference>
<dbReference type="OrthoDB" id="288203at2759"/>
<evidence type="ECO:0000256" key="2">
    <source>
        <dbReference type="ARBA" id="ARBA00022692"/>
    </source>
</evidence>
<protein>
    <recommendedName>
        <fullName evidence="6">SLC26A/SulP transporter domain-containing protein</fullName>
    </recommendedName>
</protein>
<keyword evidence="3 5" id="KW-1133">Transmembrane helix</keyword>
<evidence type="ECO:0000256" key="5">
    <source>
        <dbReference type="SAM" id="Phobius"/>
    </source>
</evidence>
<dbReference type="PANTHER" id="PTHR11814">
    <property type="entry name" value="SULFATE TRANSPORTER"/>
    <property type="match status" value="1"/>
</dbReference>
<keyword evidence="8" id="KW-1185">Reference proteome</keyword>